<dbReference type="OrthoDB" id="202158at2759"/>
<dbReference type="InterPro" id="IPR023213">
    <property type="entry name" value="CAT-like_dom_sf"/>
</dbReference>
<evidence type="ECO:0000256" key="2">
    <source>
        <dbReference type="ARBA" id="ARBA00007317"/>
    </source>
</evidence>
<dbReference type="FunFam" id="3.30.559.10:FF:000007">
    <property type="entry name" value="Dihydrolipoamide acetyltransferase component of pyruvate dehydrogenase complex"/>
    <property type="match status" value="1"/>
</dbReference>
<evidence type="ECO:0000259" key="6">
    <source>
        <dbReference type="Pfam" id="PF00198"/>
    </source>
</evidence>
<evidence type="ECO:0000256" key="3">
    <source>
        <dbReference type="ARBA" id="ARBA00022679"/>
    </source>
</evidence>
<comment type="cofactor">
    <cofactor evidence="1">
        <name>(R)-lipoate</name>
        <dbReference type="ChEBI" id="CHEBI:83088"/>
    </cofactor>
</comment>
<sequence>MDALYELRKELKPLAESRGVKLSFMPFIIKAASLALKHYPMLNATVNESETELTLVAAHNISVAMDTPTGLIVPNVKNVQAKSIMEIAEDLNRLQQLAVAGKLSPADLTGGTFSPVLMVPQVAIGAIGQIQKLPRYDADGNVEPVRLMNASWSGDHRVIDGATMARFSNQWKAYLETPVSMLTEMS</sequence>
<evidence type="ECO:0000313" key="7">
    <source>
        <dbReference type="EMBL" id="GMF24607.1"/>
    </source>
</evidence>
<dbReference type="AlphaFoldDB" id="A0A9W6U372"/>
<evidence type="ECO:0000256" key="5">
    <source>
        <dbReference type="ARBA" id="ARBA00023315"/>
    </source>
</evidence>
<feature type="domain" description="2-oxoacid dehydrogenase acyltransferase catalytic" evidence="6">
    <location>
        <begin position="1"/>
        <end position="182"/>
    </location>
</feature>
<comment type="similarity">
    <text evidence="2">Belongs to the 2-oxoacid dehydrogenase family.</text>
</comment>
<dbReference type="Gene3D" id="3.30.559.10">
    <property type="entry name" value="Chloramphenicol acetyltransferase-like domain"/>
    <property type="match status" value="1"/>
</dbReference>
<accession>A0A9W6U372</accession>
<dbReference type="EMBL" id="BSXT01000333">
    <property type="protein sequence ID" value="GMF24607.1"/>
    <property type="molecule type" value="Genomic_DNA"/>
</dbReference>
<dbReference type="GO" id="GO:0005739">
    <property type="term" value="C:mitochondrion"/>
    <property type="evidence" value="ECO:0007669"/>
    <property type="project" value="TreeGrafter"/>
</dbReference>
<keyword evidence="5" id="KW-0012">Acyltransferase</keyword>
<evidence type="ECO:0000256" key="4">
    <source>
        <dbReference type="ARBA" id="ARBA00022823"/>
    </source>
</evidence>
<dbReference type="Pfam" id="PF00198">
    <property type="entry name" value="2-oxoacid_dh"/>
    <property type="match status" value="1"/>
</dbReference>
<keyword evidence="8" id="KW-1185">Reference proteome</keyword>
<name>A0A9W6U372_9STRA</name>
<dbReference type="Proteomes" id="UP001165121">
    <property type="component" value="Unassembled WGS sequence"/>
</dbReference>
<reference evidence="7" key="1">
    <citation type="submission" date="2023-04" db="EMBL/GenBank/DDBJ databases">
        <title>Phytophthora fragariaefolia NBRC 109709.</title>
        <authorList>
            <person name="Ichikawa N."/>
            <person name="Sato H."/>
            <person name="Tonouchi N."/>
        </authorList>
    </citation>
    <scope>NUCLEOTIDE SEQUENCE</scope>
    <source>
        <strain evidence="7">NBRC 109709</strain>
    </source>
</reference>
<dbReference type="GO" id="GO:0016407">
    <property type="term" value="F:acetyltransferase activity"/>
    <property type="evidence" value="ECO:0007669"/>
    <property type="project" value="TreeGrafter"/>
</dbReference>
<protein>
    <submittedName>
        <fullName evidence="7">Unnamed protein product</fullName>
    </submittedName>
</protein>
<proteinExistence type="inferred from homology"/>
<dbReference type="SUPFAM" id="SSF52777">
    <property type="entry name" value="CoA-dependent acyltransferases"/>
    <property type="match status" value="1"/>
</dbReference>
<keyword evidence="3" id="KW-0808">Transferase</keyword>
<dbReference type="PANTHER" id="PTHR43178">
    <property type="entry name" value="DIHYDROLIPOAMIDE ACETYLTRANSFERASE COMPONENT OF PYRUVATE DEHYDROGENASE COMPLEX"/>
    <property type="match status" value="1"/>
</dbReference>
<evidence type="ECO:0000313" key="8">
    <source>
        <dbReference type="Proteomes" id="UP001165121"/>
    </source>
</evidence>
<evidence type="ECO:0000256" key="1">
    <source>
        <dbReference type="ARBA" id="ARBA00001938"/>
    </source>
</evidence>
<dbReference type="GO" id="GO:0031405">
    <property type="term" value="F:lipoic acid binding"/>
    <property type="evidence" value="ECO:0007669"/>
    <property type="project" value="TreeGrafter"/>
</dbReference>
<gene>
    <name evidence="7" type="ORF">Pfra01_000417000</name>
</gene>
<dbReference type="InterPro" id="IPR050743">
    <property type="entry name" value="2-oxoacid_DH_E2_comp"/>
</dbReference>
<comment type="caution">
    <text evidence="7">The sequence shown here is derived from an EMBL/GenBank/DDBJ whole genome shotgun (WGS) entry which is preliminary data.</text>
</comment>
<keyword evidence="4" id="KW-0450">Lipoyl</keyword>
<dbReference type="InterPro" id="IPR001078">
    <property type="entry name" value="2-oxoacid_DH_actylTfrase"/>
</dbReference>
<organism evidence="7 8">
    <name type="scientific">Phytophthora fragariaefolia</name>
    <dbReference type="NCBI Taxonomy" id="1490495"/>
    <lineage>
        <taxon>Eukaryota</taxon>
        <taxon>Sar</taxon>
        <taxon>Stramenopiles</taxon>
        <taxon>Oomycota</taxon>
        <taxon>Peronosporomycetes</taxon>
        <taxon>Peronosporales</taxon>
        <taxon>Peronosporaceae</taxon>
        <taxon>Phytophthora</taxon>
    </lineage>
</organism>
<dbReference type="PANTHER" id="PTHR43178:SF5">
    <property type="entry name" value="LIPOAMIDE ACYLTRANSFERASE COMPONENT OF BRANCHED-CHAIN ALPHA-KETO ACID DEHYDROGENASE COMPLEX, MITOCHONDRIAL"/>
    <property type="match status" value="1"/>
</dbReference>